<dbReference type="InterPro" id="IPR001155">
    <property type="entry name" value="OxRdtase_FMN_N"/>
</dbReference>
<dbReference type="SUPFAM" id="SSF51395">
    <property type="entry name" value="FMN-linked oxidoreductases"/>
    <property type="match status" value="1"/>
</dbReference>
<dbReference type="GO" id="GO:0010181">
    <property type="term" value="F:FMN binding"/>
    <property type="evidence" value="ECO:0007669"/>
    <property type="project" value="InterPro"/>
</dbReference>
<evidence type="ECO:0000256" key="3">
    <source>
        <dbReference type="ARBA" id="ARBA00022643"/>
    </source>
</evidence>
<comment type="cofactor">
    <cofactor evidence="1">
        <name>FMN</name>
        <dbReference type="ChEBI" id="CHEBI:58210"/>
    </cofactor>
</comment>
<evidence type="ECO:0000256" key="4">
    <source>
        <dbReference type="ARBA" id="ARBA00022857"/>
    </source>
</evidence>
<sequence>MSHLFSPTSVGNVALANRIVIAPMCEYSAEEGCATDWHMIHLGHLALSGAALLFTEATAVEADGRISPGDLGLWSDQTEAALGRVVQAIRRYSPIKLGIQLGHAGRKASSHAPWEGGQLVPPEQGGWQGWAPSALPHNAAEPAPRALDAVGLARVRDAFVGSARRAIGLGFDAIELHAAHGYLLHQFLSPLANQRDDAYGGSLENRMRFPLEVFRAVREVTPASVALGVRVSATDWVEGGWDLAQTEAFAACLKEAGCEFIDVSSGGVSPLQKIPVGPNYQVPFAEAIKRSVGLPTISVGLITEAQQAEDILAQGQADMVALARGMLYDPRWPWHAAAQLGGQVNAPRQYWRSQPRDLKELFGETRFGQR</sequence>
<dbReference type="GO" id="GO:0050661">
    <property type="term" value="F:NADP binding"/>
    <property type="evidence" value="ECO:0007669"/>
    <property type="project" value="InterPro"/>
</dbReference>
<reference evidence="7 8" key="1">
    <citation type="submission" date="2020-04" db="EMBL/GenBank/DDBJ databases">
        <authorList>
            <person name="De Canck E."/>
        </authorList>
    </citation>
    <scope>NUCLEOTIDE SEQUENCE [LARGE SCALE GENOMIC DNA]</scope>
    <source>
        <strain evidence="7 8">LMG 26788</strain>
    </source>
</reference>
<dbReference type="GO" id="GO:0003959">
    <property type="term" value="F:NADPH dehydrogenase activity"/>
    <property type="evidence" value="ECO:0007669"/>
    <property type="project" value="UniProtKB-EC"/>
</dbReference>
<evidence type="ECO:0000313" key="8">
    <source>
        <dbReference type="Proteomes" id="UP000494203"/>
    </source>
</evidence>
<keyword evidence="8" id="KW-1185">Reference proteome</keyword>
<dbReference type="EC" id="1.6.99.1" evidence="7"/>
<dbReference type="EMBL" id="CADIKZ010000004">
    <property type="protein sequence ID" value="CAB3853043.1"/>
    <property type="molecule type" value="Genomic_DNA"/>
</dbReference>
<evidence type="ECO:0000313" key="7">
    <source>
        <dbReference type="EMBL" id="CAB3853043.1"/>
    </source>
</evidence>
<protein>
    <submittedName>
        <fullName evidence="7">NADPH dehydrogenase</fullName>
        <ecNumber evidence="7">1.6.99.1</ecNumber>
    </submittedName>
</protein>
<dbReference type="InterPro" id="IPR044152">
    <property type="entry name" value="YqjM-like"/>
</dbReference>
<keyword evidence="2" id="KW-0285">Flavoprotein</keyword>
<dbReference type="InterPro" id="IPR013785">
    <property type="entry name" value="Aldolase_TIM"/>
</dbReference>
<dbReference type="Gene3D" id="3.20.20.70">
    <property type="entry name" value="Aldolase class I"/>
    <property type="match status" value="1"/>
</dbReference>
<feature type="domain" description="NADH:flavin oxidoreductase/NADH oxidase N-terminal" evidence="6">
    <location>
        <begin position="4"/>
        <end position="340"/>
    </location>
</feature>
<organism evidence="7 8">
    <name type="scientific">Achromobacter pulmonis</name>
    <dbReference type="NCBI Taxonomy" id="1389932"/>
    <lineage>
        <taxon>Bacteria</taxon>
        <taxon>Pseudomonadati</taxon>
        <taxon>Pseudomonadota</taxon>
        <taxon>Betaproteobacteria</taxon>
        <taxon>Burkholderiales</taxon>
        <taxon>Alcaligenaceae</taxon>
        <taxon>Achromobacter</taxon>
    </lineage>
</organism>
<evidence type="ECO:0000256" key="2">
    <source>
        <dbReference type="ARBA" id="ARBA00022630"/>
    </source>
</evidence>
<keyword evidence="3" id="KW-0288">FMN</keyword>
<dbReference type="Proteomes" id="UP000494203">
    <property type="component" value="Unassembled WGS sequence"/>
</dbReference>
<dbReference type="Pfam" id="PF00724">
    <property type="entry name" value="Oxidored_FMN"/>
    <property type="match status" value="1"/>
</dbReference>
<accession>A0A6S7CUT2</accession>
<dbReference type="PANTHER" id="PTHR43303">
    <property type="entry name" value="NADPH DEHYDROGENASE C23G7.10C-RELATED"/>
    <property type="match status" value="1"/>
</dbReference>
<keyword evidence="4" id="KW-0521">NADP</keyword>
<evidence type="ECO:0000256" key="1">
    <source>
        <dbReference type="ARBA" id="ARBA00001917"/>
    </source>
</evidence>
<dbReference type="CDD" id="cd02932">
    <property type="entry name" value="OYE_YqiM_FMN"/>
    <property type="match status" value="1"/>
</dbReference>
<evidence type="ECO:0000259" key="6">
    <source>
        <dbReference type="Pfam" id="PF00724"/>
    </source>
</evidence>
<evidence type="ECO:0000256" key="5">
    <source>
        <dbReference type="ARBA" id="ARBA00023002"/>
    </source>
</evidence>
<dbReference type="AlphaFoldDB" id="A0A6S7CUT2"/>
<keyword evidence="5 7" id="KW-0560">Oxidoreductase</keyword>
<gene>
    <name evidence="7" type="primary">namA_2</name>
    <name evidence="7" type="ORF">LMG26788_01860</name>
</gene>
<name>A0A6S7CUT2_9BURK</name>
<dbReference type="RefSeq" id="WP_175140623.1">
    <property type="nucleotide sequence ID" value="NZ_CADIKZ010000004.1"/>
</dbReference>
<proteinExistence type="predicted"/>
<dbReference type="PANTHER" id="PTHR43303:SF4">
    <property type="entry name" value="NADPH DEHYDROGENASE C23G7.10C-RELATED"/>
    <property type="match status" value="1"/>
</dbReference>